<protein>
    <submittedName>
        <fullName evidence="1">Uncharacterized protein</fullName>
    </submittedName>
</protein>
<gene>
    <name evidence="1" type="ORF">ACFONJ_05110</name>
</gene>
<accession>A0ABV7XS01</accession>
<dbReference type="RefSeq" id="WP_290295408.1">
    <property type="nucleotide sequence ID" value="NZ_JAUFQR010000001.1"/>
</dbReference>
<evidence type="ECO:0000313" key="2">
    <source>
        <dbReference type="Proteomes" id="UP001595735"/>
    </source>
</evidence>
<dbReference type="Proteomes" id="UP001595735">
    <property type="component" value="Unassembled WGS sequence"/>
</dbReference>
<organism evidence="1 2">
    <name type="scientific">Chryseobacterium tructae</name>
    <dbReference type="NCBI Taxonomy" id="1037380"/>
    <lineage>
        <taxon>Bacteria</taxon>
        <taxon>Pseudomonadati</taxon>
        <taxon>Bacteroidota</taxon>
        <taxon>Flavobacteriia</taxon>
        <taxon>Flavobacteriales</taxon>
        <taxon>Weeksellaceae</taxon>
        <taxon>Chryseobacterium group</taxon>
        <taxon>Chryseobacterium</taxon>
    </lineage>
</organism>
<dbReference type="EMBL" id="JBHRYO010000002">
    <property type="protein sequence ID" value="MFC3755344.1"/>
    <property type="molecule type" value="Genomic_DNA"/>
</dbReference>
<name>A0ABV7XS01_9FLAO</name>
<proteinExistence type="predicted"/>
<evidence type="ECO:0000313" key="1">
    <source>
        <dbReference type="EMBL" id="MFC3755344.1"/>
    </source>
</evidence>
<keyword evidence="2" id="KW-1185">Reference proteome</keyword>
<comment type="caution">
    <text evidence="1">The sequence shown here is derived from an EMBL/GenBank/DDBJ whole genome shotgun (WGS) entry which is preliminary data.</text>
</comment>
<reference evidence="2" key="1">
    <citation type="journal article" date="2019" name="Int. J. Syst. Evol. Microbiol.">
        <title>The Global Catalogue of Microorganisms (GCM) 10K type strain sequencing project: providing services to taxonomists for standard genome sequencing and annotation.</title>
        <authorList>
            <consortium name="The Broad Institute Genomics Platform"/>
            <consortium name="The Broad Institute Genome Sequencing Center for Infectious Disease"/>
            <person name="Wu L."/>
            <person name="Ma J."/>
        </authorList>
    </citation>
    <scope>NUCLEOTIDE SEQUENCE [LARGE SCALE GENOMIC DNA]</scope>
    <source>
        <strain evidence="2">CECT 7798</strain>
    </source>
</reference>
<sequence length="238" mass="26690">MNKTSNKAVYNNFGKEYMKAVMVTTGGLSGGISSTIAGGNFWDGFKQGLIISGLNHFGHLAGEAIEYKNRLHKLLTENGIMSYDPAIEESLKKIIALFTTDGQWVKVADEKTLAEWSAGYLSYKINNDKLLELLINIPGQETRVSLGITNPINGKIILAPRLLDKIEDNFSAASTIIHEQDHYCNFVMGLYQGNSYIAQELNEFSAYNKAAQWSGSMDKQGYRHAENISWYFFQLLRR</sequence>